<comment type="caution">
    <text evidence="10">The sequence shown here is derived from an EMBL/GenBank/DDBJ whole genome shotgun (WGS) entry which is preliminary data.</text>
</comment>
<dbReference type="FunFam" id="3.30.470.20:FF:000028">
    <property type="entry name" value="Methylcrotonoyl-CoA carboxylase subunit alpha, mitochondrial"/>
    <property type="match status" value="1"/>
</dbReference>
<keyword evidence="3 6" id="KW-0547">Nucleotide-binding</keyword>
<evidence type="ECO:0000256" key="5">
    <source>
        <dbReference type="ARBA" id="ARBA00023267"/>
    </source>
</evidence>
<name>A0A7C9HBY9_9RHOB</name>
<dbReference type="InterPro" id="IPR016185">
    <property type="entry name" value="PreATP-grasp_dom_sf"/>
</dbReference>
<dbReference type="FunFam" id="3.40.50.20:FF:000010">
    <property type="entry name" value="Propionyl-CoA carboxylase subunit alpha"/>
    <property type="match status" value="1"/>
</dbReference>
<dbReference type="Pfam" id="PF00364">
    <property type="entry name" value="Biotin_lipoyl"/>
    <property type="match status" value="1"/>
</dbReference>
<dbReference type="EMBL" id="VENJ01000019">
    <property type="protein sequence ID" value="MTJ05590.1"/>
    <property type="molecule type" value="Genomic_DNA"/>
</dbReference>
<dbReference type="Gene3D" id="3.30.470.20">
    <property type="entry name" value="ATP-grasp fold, B domain"/>
    <property type="match status" value="1"/>
</dbReference>
<proteinExistence type="predicted"/>
<evidence type="ECO:0000259" key="9">
    <source>
        <dbReference type="PROSITE" id="PS50979"/>
    </source>
</evidence>
<keyword evidence="2" id="KW-0436">Ligase</keyword>
<dbReference type="PROSITE" id="PS50968">
    <property type="entry name" value="BIOTINYL_LIPOYL"/>
    <property type="match status" value="1"/>
</dbReference>
<dbReference type="InterPro" id="IPR011053">
    <property type="entry name" value="Single_hybrid_motif"/>
</dbReference>
<dbReference type="Pfam" id="PF02785">
    <property type="entry name" value="Biotin_carb_C"/>
    <property type="match status" value="1"/>
</dbReference>
<evidence type="ECO:0000256" key="1">
    <source>
        <dbReference type="ARBA" id="ARBA00001953"/>
    </source>
</evidence>
<dbReference type="PROSITE" id="PS00867">
    <property type="entry name" value="CPSASE_2"/>
    <property type="match status" value="1"/>
</dbReference>
<dbReference type="CDD" id="cd06850">
    <property type="entry name" value="biotinyl_domain"/>
    <property type="match status" value="1"/>
</dbReference>
<dbReference type="PROSITE" id="PS50975">
    <property type="entry name" value="ATP_GRASP"/>
    <property type="match status" value="1"/>
</dbReference>
<evidence type="ECO:0000256" key="3">
    <source>
        <dbReference type="ARBA" id="ARBA00022741"/>
    </source>
</evidence>
<dbReference type="SUPFAM" id="SSF52440">
    <property type="entry name" value="PreATP-grasp domain"/>
    <property type="match status" value="1"/>
</dbReference>
<feature type="domain" description="Lipoyl-binding" evidence="7">
    <location>
        <begin position="577"/>
        <end position="656"/>
    </location>
</feature>
<evidence type="ECO:0000256" key="4">
    <source>
        <dbReference type="ARBA" id="ARBA00022840"/>
    </source>
</evidence>
<dbReference type="SUPFAM" id="SSF51246">
    <property type="entry name" value="Rudiment single hybrid motif"/>
    <property type="match status" value="1"/>
</dbReference>
<evidence type="ECO:0000256" key="2">
    <source>
        <dbReference type="ARBA" id="ARBA00022598"/>
    </source>
</evidence>
<dbReference type="PANTHER" id="PTHR18866">
    <property type="entry name" value="CARBOXYLASE:PYRUVATE/ACETYL-COA/PROPIONYL-COA CARBOXYLASE"/>
    <property type="match status" value="1"/>
</dbReference>
<feature type="domain" description="ATP-grasp" evidence="8">
    <location>
        <begin position="121"/>
        <end position="319"/>
    </location>
</feature>
<evidence type="ECO:0000313" key="10">
    <source>
        <dbReference type="EMBL" id="MTJ05590.1"/>
    </source>
</evidence>
<dbReference type="RefSeq" id="WP_273250412.1">
    <property type="nucleotide sequence ID" value="NZ_VENJ01000019.1"/>
</dbReference>
<dbReference type="InterPro" id="IPR011764">
    <property type="entry name" value="Biotin_carboxylation_dom"/>
</dbReference>
<accession>A0A7C9HBY9</accession>
<dbReference type="SMART" id="SM00878">
    <property type="entry name" value="Biotin_carb_C"/>
    <property type="match status" value="1"/>
</dbReference>
<dbReference type="InterPro" id="IPR000089">
    <property type="entry name" value="Biotin_lipoyl"/>
</dbReference>
<keyword evidence="4 6" id="KW-0067">ATP-binding</keyword>
<gene>
    <name evidence="10" type="ORF">FH759_12960</name>
</gene>
<dbReference type="InterPro" id="IPR001882">
    <property type="entry name" value="Biotin_BS"/>
</dbReference>
<dbReference type="GO" id="GO:0046872">
    <property type="term" value="F:metal ion binding"/>
    <property type="evidence" value="ECO:0007669"/>
    <property type="project" value="InterPro"/>
</dbReference>
<evidence type="ECO:0000259" key="8">
    <source>
        <dbReference type="PROSITE" id="PS50975"/>
    </source>
</evidence>
<organism evidence="10 11">
    <name type="scientific">Sediminimonas qiaohouensis</name>
    <dbReference type="NCBI Taxonomy" id="552061"/>
    <lineage>
        <taxon>Bacteria</taxon>
        <taxon>Pseudomonadati</taxon>
        <taxon>Pseudomonadota</taxon>
        <taxon>Alphaproteobacteria</taxon>
        <taxon>Rhodobacterales</taxon>
        <taxon>Roseobacteraceae</taxon>
        <taxon>Sediminimonas</taxon>
    </lineage>
</organism>
<dbReference type="GO" id="GO:0016874">
    <property type="term" value="F:ligase activity"/>
    <property type="evidence" value="ECO:0007669"/>
    <property type="project" value="UniProtKB-KW"/>
</dbReference>
<dbReference type="Pfam" id="PF02786">
    <property type="entry name" value="CPSase_L_D2"/>
    <property type="match status" value="1"/>
</dbReference>
<dbReference type="SUPFAM" id="SSF56059">
    <property type="entry name" value="Glutathione synthetase ATP-binding domain-like"/>
    <property type="match status" value="1"/>
</dbReference>
<dbReference type="InterPro" id="IPR011761">
    <property type="entry name" value="ATP-grasp"/>
</dbReference>
<dbReference type="AlphaFoldDB" id="A0A7C9HBY9"/>
<dbReference type="Pfam" id="PF00289">
    <property type="entry name" value="Biotin_carb_N"/>
    <property type="match status" value="1"/>
</dbReference>
<dbReference type="InterPro" id="IPR005481">
    <property type="entry name" value="BC-like_N"/>
</dbReference>
<dbReference type="SUPFAM" id="SSF51230">
    <property type="entry name" value="Single hybrid motif"/>
    <property type="match status" value="1"/>
</dbReference>
<dbReference type="PANTHER" id="PTHR18866:SF126">
    <property type="entry name" value="BIOTIN CARBOXYLASE"/>
    <property type="match status" value="1"/>
</dbReference>
<evidence type="ECO:0000256" key="6">
    <source>
        <dbReference type="PROSITE-ProRule" id="PRU00409"/>
    </source>
</evidence>
<dbReference type="InterPro" id="IPR050856">
    <property type="entry name" value="Biotin_carboxylase_complex"/>
</dbReference>
<sequence length="662" mass="70408">MTIRTLLVANRGEIARRIIRTARSMGVRTVAVYSDADREAPHVQEADAAYHIGPAEAVHSYLDGNRIIEVALRAGADAVHPGYGFLSESAGFAAACEAAGVRFVGPPAEVIRLMGSKIEAKGRAVAAGVPVVPGYNGEDQSDDTLCAQAERIGFPLLVKASAGGGGRGMRIVQKASDMRAALAAARSEAQAGFGDASLLLERYVEKARHIEVQVLGDAHGNVVHAFERDCSLQRNHQKVIEEAPAPGLPEALRQEILTSAVQLARFIGYQNAGTVEYLLDDDSGEFFFLEMNTRLQVEHPVTEAVTGLDLVECQIRVAGGAPLGVQQHDIACRGWAIEARVAAEDPAAGYCPETGVISAYCAPETCRTDSGVETGSVVSHHYDSMLAKVIAHAGDRRAVIERLAAGLSRMRLDGLVTNLGFLADLLRAPAFQEGRHHTGTISAHFPGGWRPRAISGSLRATAVLARYLADRPMAVDPWHAIGAWRAVRVGGRSGMAVYYVDHQPAEIRETADGWTVTLTGEPPHGFAHVSVAPGRIVHEQGGQRHAVDYAVQGADVTMQTEAGRFSVKVETGEEAFLVETGASASAGREIRAPMPGLIVELLHAPGATLSKGDPVVVIEAMKLLQTLTAPCDGVLSETPYQPGETVEKQSILAVFDPEETPT</sequence>
<dbReference type="Gene3D" id="2.40.50.100">
    <property type="match status" value="1"/>
</dbReference>
<comment type="cofactor">
    <cofactor evidence="1">
        <name>biotin</name>
        <dbReference type="ChEBI" id="CHEBI:57586"/>
    </cofactor>
</comment>
<dbReference type="InterPro" id="IPR011054">
    <property type="entry name" value="Rudment_hybrid_motif"/>
</dbReference>
<dbReference type="InterPro" id="IPR005479">
    <property type="entry name" value="CPAse_ATP-bd"/>
</dbReference>
<reference evidence="10 11" key="1">
    <citation type="submission" date="2019-06" db="EMBL/GenBank/DDBJ databases">
        <title>Enrichment of Autotrophic Halophilic Microorganisms from Red Sea Brine Pool Using Microbial Electrosynthesis System.</title>
        <authorList>
            <person name="Alqahtani M.F."/>
            <person name="Bajracharya S."/>
            <person name="Katuri K.P."/>
            <person name="Ali M."/>
            <person name="Saikaly P.E."/>
        </authorList>
    </citation>
    <scope>NUCLEOTIDE SEQUENCE [LARGE SCALE GENOMIC DNA]</scope>
    <source>
        <strain evidence="10">MES6</strain>
    </source>
</reference>
<dbReference type="FunFam" id="3.30.1490.20:FF:000003">
    <property type="entry name" value="acetyl-CoA carboxylase isoform X1"/>
    <property type="match status" value="1"/>
</dbReference>
<dbReference type="Proteomes" id="UP000483078">
    <property type="component" value="Unassembled WGS sequence"/>
</dbReference>
<keyword evidence="5" id="KW-0092">Biotin</keyword>
<protein>
    <submittedName>
        <fullName evidence="10">ATP-grasp domain-containing protein</fullName>
    </submittedName>
</protein>
<dbReference type="GO" id="GO:0005524">
    <property type="term" value="F:ATP binding"/>
    <property type="evidence" value="ECO:0007669"/>
    <property type="project" value="UniProtKB-UniRule"/>
</dbReference>
<evidence type="ECO:0000313" key="11">
    <source>
        <dbReference type="Proteomes" id="UP000483078"/>
    </source>
</evidence>
<evidence type="ECO:0000259" key="7">
    <source>
        <dbReference type="PROSITE" id="PS50968"/>
    </source>
</evidence>
<feature type="domain" description="Biotin carboxylation" evidence="9">
    <location>
        <begin position="2"/>
        <end position="446"/>
    </location>
</feature>
<dbReference type="InterPro" id="IPR005482">
    <property type="entry name" value="Biotin_COase_C"/>
</dbReference>
<dbReference type="PROSITE" id="PS00188">
    <property type="entry name" value="BIOTIN"/>
    <property type="match status" value="1"/>
</dbReference>
<dbReference type="PROSITE" id="PS00866">
    <property type="entry name" value="CPSASE_1"/>
    <property type="match status" value="1"/>
</dbReference>
<dbReference type="PROSITE" id="PS50979">
    <property type="entry name" value="BC"/>
    <property type="match status" value="1"/>
</dbReference>